<evidence type="ECO:0000313" key="1">
    <source>
        <dbReference type="EMBL" id="MBF5053407.1"/>
    </source>
</evidence>
<dbReference type="SUPFAM" id="SSF52151">
    <property type="entry name" value="FabD/lysophospholipase-like"/>
    <property type="match status" value="1"/>
</dbReference>
<organism evidence="1 2">
    <name type="scientific">Alloalcanivorax venustensis ISO4</name>
    <dbReference type="NCBI Taxonomy" id="1177184"/>
    <lineage>
        <taxon>Bacteria</taxon>
        <taxon>Pseudomonadati</taxon>
        <taxon>Pseudomonadota</taxon>
        <taxon>Gammaproteobacteria</taxon>
        <taxon>Oceanospirillales</taxon>
        <taxon>Alcanivoracaceae</taxon>
        <taxon>Alloalcanivorax</taxon>
    </lineage>
</organism>
<reference evidence="1 2" key="1">
    <citation type="submission" date="2012-09" db="EMBL/GenBank/DDBJ databases">
        <title>Genome Sequence of alkane-degrading Bacterium Alcanivorax venustensis ISO4.</title>
        <authorList>
            <person name="Lai Q."/>
            <person name="Shao Z."/>
        </authorList>
    </citation>
    <scope>NUCLEOTIDE SEQUENCE [LARGE SCALE GENOMIC DNA]</scope>
    <source>
        <strain evidence="1 2">ISO4</strain>
    </source>
</reference>
<dbReference type="InterPro" id="IPR016035">
    <property type="entry name" value="Acyl_Trfase/lysoPLipase"/>
</dbReference>
<evidence type="ECO:0008006" key="3">
    <source>
        <dbReference type="Google" id="ProtNLM"/>
    </source>
</evidence>
<dbReference type="EMBL" id="ARXR01000015">
    <property type="protein sequence ID" value="MBF5053407.1"/>
    <property type="molecule type" value="Genomic_DNA"/>
</dbReference>
<gene>
    <name evidence="1" type="ORF">ISO4_02009</name>
</gene>
<proteinExistence type="predicted"/>
<keyword evidence="2" id="KW-1185">Reference proteome</keyword>
<comment type="caution">
    <text evidence="1">The sequence shown here is derived from an EMBL/GenBank/DDBJ whole genome shotgun (WGS) entry which is preliminary data.</text>
</comment>
<dbReference type="Proteomes" id="UP000644441">
    <property type="component" value="Unassembled WGS sequence"/>
</dbReference>
<protein>
    <recommendedName>
        <fullName evidence="3">Patatin-like phospholipase family protein</fullName>
    </recommendedName>
</protein>
<evidence type="ECO:0000313" key="2">
    <source>
        <dbReference type="Proteomes" id="UP000644441"/>
    </source>
</evidence>
<accession>A0ABS0AIH1</accession>
<sequence>MPAIHTREPALVLRAGAQARQHLLEHGLRAEDISVVPGAAGGPKAVGISGLDQAIFGRFLPEARRPRTLIGASIGSWRFAAVAGATDGEDAAARLRRLAELYSAQRFPKGITPREVTRRCALMLDELLGDSDPAVLDNPDYRLVVVVIRSRRAISGEGRLGLGLGLAGVIGGNLLSRRALGVFMERGLVYPGEAPLPLSDLNDFATHHIGLSGENLRAALLASAAIPMVLEGVRDLPGGPAGVYRDGGLLDYHLDLPYRTDDDLVLYPHFTNRVIPGWFDKPLRWRNGNAGRLARTLLVAPSADYLARLPHGKLPDRTDFKTYLGDDEGRERYWHRAIDESRRLGDEFLELVERGRDGGGALAARLQPF</sequence>
<dbReference type="RefSeq" id="WP_194856134.1">
    <property type="nucleotide sequence ID" value="NZ_ARXR01000015.1"/>
</dbReference>
<name>A0ABS0AIH1_9GAMM</name>